<evidence type="ECO:0000313" key="3">
    <source>
        <dbReference type="Proteomes" id="UP000755667"/>
    </source>
</evidence>
<proteinExistence type="predicted"/>
<sequence>MTDHHTALLDTLLPGDGADWPAAGVHGLAERMSELAAGIPDGDEALAFVLNALPEGFPDLSPETREDVLRGVEAEMPQQFEVVVTAAYNAYYTDPVVRDVIERLTGYENRPPQPEGYSLEPFDESLLDAVKARGPIWRPVD</sequence>
<dbReference type="RefSeq" id="WP_138487580.1">
    <property type="nucleotide sequence ID" value="NZ_JAFBWU010000017.1"/>
</dbReference>
<dbReference type="AlphaFoldDB" id="A0A9Q2PDZ6"/>
<dbReference type="Proteomes" id="UP000755667">
    <property type="component" value="Unassembled WGS sequence"/>
</dbReference>
<dbReference type="EMBL" id="JAFBXF010000017">
    <property type="protein sequence ID" value="MBM2419320.1"/>
    <property type="molecule type" value="Genomic_DNA"/>
</dbReference>
<comment type="caution">
    <text evidence="1">The sequence shown here is derived from an EMBL/GenBank/DDBJ whole genome shotgun (WGS) entry which is preliminary data.</text>
</comment>
<evidence type="ECO:0000313" key="4">
    <source>
        <dbReference type="Proteomes" id="UP000809440"/>
    </source>
</evidence>
<protein>
    <recommendedName>
        <fullName evidence="5">Gluconate 2-dehydrogenase</fullName>
    </recommendedName>
</protein>
<gene>
    <name evidence="1" type="ORF">JQX41_20195</name>
    <name evidence="2" type="ORF">JQX48_20215</name>
</gene>
<dbReference type="Proteomes" id="UP000809440">
    <property type="component" value="Unassembled WGS sequence"/>
</dbReference>
<dbReference type="EMBL" id="JAFBXE010000017">
    <property type="protein sequence ID" value="MBM2414649.1"/>
    <property type="molecule type" value="Genomic_DNA"/>
</dbReference>
<accession>A0A9Q2PDZ6</accession>
<evidence type="ECO:0000313" key="1">
    <source>
        <dbReference type="EMBL" id="MBM2414649.1"/>
    </source>
</evidence>
<organism evidence="1 3">
    <name type="scientific">Marivita cryptomonadis</name>
    <dbReference type="NCBI Taxonomy" id="505252"/>
    <lineage>
        <taxon>Bacteria</taxon>
        <taxon>Pseudomonadati</taxon>
        <taxon>Pseudomonadota</taxon>
        <taxon>Alphaproteobacteria</taxon>
        <taxon>Rhodobacterales</taxon>
        <taxon>Roseobacteraceae</taxon>
        <taxon>Marivita</taxon>
    </lineage>
</organism>
<evidence type="ECO:0000313" key="2">
    <source>
        <dbReference type="EMBL" id="MBM2419320.1"/>
    </source>
</evidence>
<reference evidence="1 4" key="1">
    <citation type="submission" date="2021-01" db="EMBL/GenBank/DDBJ databases">
        <title>Diatom-associated Roseobacters Show Island Model of Population Structure.</title>
        <authorList>
            <person name="Qu L."/>
            <person name="Feng X."/>
            <person name="Chen Y."/>
            <person name="Li L."/>
            <person name="Wang X."/>
            <person name="Hu Z."/>
            <person name="Wang H."/>
            <person name="Luo H."/>
        </authorList>
    </citation>
    <scope>NUCLEOTIDE SEQUENCE</scope>
    <source>
        <strain evidence="2 4">CC28-63</strain>
        <strain evidence="1">CC28-69</strain>
    </source>
</reference>
<name>A0A9Q2PDZ6_9RHOB</name>
<evidence type="ECO:0008006" key="5">
    <source>
        <dbReference type="Google" id="ProtNLM"/>
    </source>
</evidence>
<keyword evidence="4" id="KW-1185">Reference proteome</keyword>